<dbReference type="Proteomes" id="UP000838821">
    <property type="component" value="Unassembled WGS sequence"/>
</dbReference>
<accession>A0ABN8H5Z9</accession>
<dbReference type="EMBL" id="CAKMMW010000041">
    <property type="protein sequence ID" value="CAH1231387.1"/>
    <property type="molecule type" value="Genomic_DNA"/>
</dbReference>
<comment type="caution">
    <text evidence="2">The sequence shown here is derived from an EMBL/GenBank/DDBJ whole genome shotgun (WGS) entry which is preliminary data.</text>
</comment>
<evidence type="ECO:0000313" key="2">
    <source>
        <dbReference type="EMBL" id="CAH1231387.1"/>
    </source>
</evidence>
<feature type="transmembrane region" description="Helical" evidence="1">
    <location>
        <begin position="69"/>
        <end position="90"/>
    </location>
</feature>
<feature type="transmembrane region" description="Helical" evidence="1">
    <location>
        <begin position="136"/>
        <end position="153"/>
    </location>
</feature>
<feature type="transmembrane region" description="Helical" evidence="1">
    <location>
        <begin position="39"/>
        <end position="57"/>
    </location>
</feature>
<keyword evidence="1" id="KW-0812">Transmembrane</keyword>
<feature type="transmembrane region" description="Helical" evidence="1">
    <location>
        <begin position="110"/>
        <end position="129"/>
    </location>
</feature>
<name>A0ABN8H5Z9_9BACL</name>
<reference evidence="2" key="1">
    <citation type="submission" date="2022-01" db="EMBL/GenBank/DDBJ databases">
        <authorList>
            <person name="Criscuolo A."/>
        </authorList>
    </citation>
    <scope>NUCLEOTIDE SEQUENCE</scope>
    <source>
        <strain evidence="2">CIP111891</strain>
    </source>
</reference>
<proteinExistence type="predicted"/>
<sequence length="198" mass="21572">MTEQKVIKWLGMICILAGIARMGMTPASLIWGTDSTQELTTGLIACILMSVGSIAFYQVQSRETGVTGFITILAIIIGNILTTAMLWSQFAAGGADAVQPEGLLVNISRMFGMIGFLGGTLVFMILTFLAKVFPRWVPALMLIMILAMFLPIADNKYFALFWGLSYVGMGYCIWVKKLTNASSPASLLTYNRDEMISG</sequence>
<organism evidence="2 3">
    <name type="scientific">Paenibacillus allorhizoplanae</name>
    <dbReference type="NCBI Taxonomy" id="2905648"/>
    <lineage>
        <taxon>Bacteria</taxon>
        <taxon>Bacillati</taxon>
        <taxon>Bacillota</taxon>
        <taxon>Bacilli</taxon>
        <taxon>Bacillales</taxon>
        <taxon>Paenibacillaceae</taxon>
        <taxon>Paenibacillus</taxon>
    </lineage>
</organism>
<dbReference type="RefSeq" id="WP_236293253.1">
    <property type="nucleotide sequence ID" value="NZ_CAKMMW010000041.1"/>
</dbReference>
<protein>
    <submittedName>
        <fullName evidence="2">Uncharacterized protein</fullName>
    </submittedName>
</protein>
<keyword evidence="1" id="KW-0472">Membrane</keyword>
<evidence type="ECO:0000256" key="1">
    <source>
        <dbReference type="SAM" id="Phobius"/>
    </source>
</evidence>
<keyword evidence="1" id="KW-1133">Transmembrane helix</keyword>
<evidence type="ECO:0000313" key="3">
    <source>
        <dbReference type="Proteomes" id="UP000838821"/>
    </source>
</evidence>
<feature type="transmembrane region" description="Helical" evidence="1">
    <location>
        <begin position="9"/>
        <end position="33"/>
    </location>
</feature>
<keyword evidence="3" id="KW-1185">Reference proteome</keyword>
<feature type="transmembrane region" description="Helical" evidence="1">
    <location>
        <begin position="159"/>
        <end position="175"/>
    </location>
</feature>
<gene>
    <name evidence="2" type="ORF">PAECIP111891_06831</name>
</gene>